<evidence type="ECO:0000256" key="1">
    <source>
        <dbReference type="SAM" id="MobiDB-lite"/>
    </source>
</evidence>
<feature type="compositionally biased region" description="Low complexity" evidence="1">
    <location>
        <begin position="46"/>
        <end position="56"/>
    </location>
</feature>
<organism evidence="2 3">
    <name type="scientific">Miscanthus lutarioriparius</name>
    <dbReference type="NCBI Taxonomy" id="422564"/>
    <lineage>
        <taxon>Eukaryota</taxon>
        <taxon>Viridiplantae</taxon>
        <taxon>Streptophyta</taxon>
        <taxon>Embryophyta</taxon>
        <taxon>Tracheophyta</taxon>
        <taxon>Spermatophyta</taxon>
        <taxon>Magnoliopsida</taxon>
        <taxon>Liliopsida</taxon>
        <taxon>Poales</taxon>
        <taxon>Poaceae</taxon>
        <taxon>PACMAD clade</taxon>
        <taxon>Panicoideae</taxon>
        <taxon>Andropogonodae</taxon>
        <taxon>Andropogoneae</taxon>
        <taxon>Saccharinae</taxon>
        <taxon>Miscanthus</taxon>
    </lineage>
</organism>
<protein>
    <submittedName>
        <fullName evidence="2">Uncharacterized protein</fullName>
    </submittedName>
</protein>
<dbReference type="Proteomes" id="UP000604825">
    <property type="component" value="Unassembled WGS sequence"/>
</dbReference>
<proteinExistence type="predicted"/>
<evidence type="ECO:0000313" key="2">
    <source>
        <dbReference type="EMBL" id="CAD6342611.1"/>
    </source>
</evidence>
<dbReference type="EMBL" id="CAJGYO010000556">
    <property type="protein sequence ID" value="CAD6342611.1"/>
    <property type="molecule type" value="Genomic_DNA"/>
</dbReference>
<feature type="region of interest" description="Disordered" evidence="1">
    <location>
        <begin position="1"/>
        <end position="72"/>
    </location>
</feature>
<keyword evidence="3" id="KW-1185">Reference proteome</keyword>
<dbReference type="AlphaFoldDB" id="A0A811SIE6"/>
<sequence length="156" mass="16682">MGAPARSKAKSQQEYKGRSSIAPPARCHCSRSRRSCSNREGNQPCSTPREATTSARAPRRSRRSGSGLAAPLSHWRRQRPGVSICLFHGCGLEGGHGAQVCGLEGGIAVSCGGTNGISGAAAVSWPLVRYLQLQWQVSVLSRVNYKNLMNLLGYCI</sequence>
<name>A0A811SIE6_9POAL</name>
<gene>
    <name evidence="2" type="ORF">NCGR_LOCUS66709</name>
</gene>
<evidence type="ECO:0000313" key="3">
    <source>
        <dbReference type="Proteomes" id="UP000604825"/>
    </source>
</evidence>
<reference evidence="2" key="1">
    <citation type="submission" date="2020-10" db="EMBL/GenBank/DDBJ databases">
        <authorList>
            <person name="Han B."/>
            <person name="Lu T."/>
            <person name="Zhao Q."/>
            <person name="Huang X."/>
            <person name="Zhao Y."/>
        </authorList>
    </citation>
    <scope>NUCLEOTIDE SEQUENCE</scope>
</reference>
<accession>A0A811SIE6</accession>
<comment type="caution">
    <text evidence="2">The sequence shown here is derived from an EMBL/GenBank/DDBJ whole genome shotgun (WGS) entry which is preliminary data.</text>
</comment>